<sequence>MSNNCINQFIALSGKYFKTYLGVSISVFLFILFFQPFPTANFEFENKQLYISGYGLIVFIIQVIVQIIFQAYLLQDKTEEEYNPIWNLLYYFLLLALTSVAFVFYLRYVGNTAITFNLVLRVVVISVSVPVTLHLKNSLQLINGKYQQLLDENRLIQDRLNQFTESSANKSVELSSDNEGDNLIIQVAEIVYAKSADNYVEVGFKEGGELQKKLIRNTLKNIENQLKEYHVFTRTHRSCIVNIQHIEKLNKNFNTYWLTLTDIKETVPVSRQYLMAVKDLL</sequence>
<dbReference type="EMBL" id="QWGR01000023">
    <property type="protein sequence ID" value="RIJ45568.1"/>
    <property type="molecule type" value="Genomic_DNA"/>
</dbReference>
<dbReference type="PANTHER" id="PTHR37299">
    <property type="entry name" value="TRANSCRIPTIONAL REGULATOR-RELATED"/>
    <property type="match status" value="1"/>
</dbReference>
<name>A0A399SQC6_9BACT</name>
<accession>A0A399SQC6</accession>
<keyword evidence="1" id="KW-0812">Transmembrane</keyword>
<feature type="domain" description="HTH LytTR-type" evidence="2">
    <location>
        <begin position="184"/>
        <end position="281"/>
    </location>
</feature>
<dbReference type="InterPro" id="IPR007492">
    <property type="entry name" value="LytTR_DNA-bd_dom"/>
</dbReference>
<dbReference type="SMART" id="SM00850">
    <property type="entry name" value="LytTR"/>
    <property type="match status" value="1"/>
</dbReference>
<gene>
    <name evidence="3" type="ORF">D1614_22595</name>
</gene>
<feature type="transmembrane region" description="Helical" evidence="1">
    <location>
        <begin position="20"/>
        <end position="37"/>
    </location>
</feature>
<protein>
    <submittedName>
        <fullName evidence="3">LytTR family transcriptional regulator</fullName>
    </submittedName>
</protein>
<evidence type="ECO:0000259" key="2">
    <source>
        <dbReference type="PROSITE" id="PS50930"/>
    </source>
</evidence>
<reference evidence="3 4" key="1">
    <citation type="submission" date="2018-08" db="EMBL/GenBank/DDBJ databases">
        <title>Pallidiluteibacterium maritimus gen. nov., sp. nov., isolated from coastal sediment.</title>
        <authorList>
            <person name="Zhou L.Y."/>
        </authorList>
    </citation>
    <scope>NUCLEOTIDE SEQUENCE [LARGE SCALE GENOMIC DNA]</scope>
    <source>
        <strain evidence="3 4">XSD2</strain>
    </source>
</reference>
<keyword evidence="1" id="KW-0472">Membrane</keyword>
<evidence type="ECO:0000313" key="4">
    <source>
        <dbReference type="Proteomes" id="UP000265926"/>
    </source>
</evidence>
<dbReference type="Gene3D" id="2.40.50.1020">
    <property type="entry name" value="LytTr DNA-binding domain"/>
    <property type="match status" value="1"/>
</dbReference>
<dbReference type="InterPro" id="IPR046947">
    <property type="entry name" value="LytR-like"/>
</dbReference>
<dbReference type="RefSeq" id="WP_119440275.1">
    <property type="nucleotide sequence ID" value="NZ_QWGR01000023.1"/>
</dbReference>
<keyword evidence="1" id="KW-1133">Transmembrane helix</keyword>
<dbReference type="PROSITE" id="PS50930">
    <property type="entry name" value="HTH_LYTTR"/>
    <property type="match status" value="1"/>
</dbReference>
<organism evidence="3 4">
    <name type="scientific">Maribellus luteus</name>
    <dbReference type="NCBI Taxonomy" id="2305463"/>
    <lineage>
        <taxon>Bacteria</taxon>
        <taxon>Pseudomonadati</taxon>
        <taxon>Bacteroidota</taxon>
        <taxon>Bacteroidia</taxon>
        <taxon>Marinilabiliales</taxon>
        <taxon>Prolixibacteraceae</taxon>
        <taxon>Maribellus</taxon>
    </lineage>
</organism>
<keyword evidence="4" id="KW-1185">Reference proteome</keyword>
<dbReference type="GO" id="GO:0000156">
    <property type="term" value="F:phosphorelay response regulator activity"/>
    <property type="evidence" value="ECO:0007669"/>
    <property type="project" value="InterPro"/>
</dbReference>
<comment type="caution">
    <text evidence="3">The sequence shown here is derived from an EMBL/GenBank/DDBJ whole genome shotgun (WGS) entry which is preliminary data.</text>
</comment>
<dbReference type="AlphaFoldDB" id="A0A399SQC6"/>
<feature type="transmembrane region" description="Helical" evidence="1">
    <location>
        <begin position="114"/>
        <end position="135"/>
    </location>
</feature>
<feature type="transmembrane region" description="Helical" evidence="1">
    <location>
        <begin position="49"/>
        <end position="73"/>
    </location>
</feature>
<evidence type="ECO:0000256" key="1">
    <source>
        <dbReference type="SAM" id="Phobius"/>
    </source>
</evidence>
<dbReference type="Proteomes" id="UP000265926">
    <property type="component" value="Unassembled WGS sequence"/>
</dbReference>
<feature type="transmembrane region" description="Helical" evidence="1">
    <location>
        <begin position="85"/>
        <end position="108"/>
    </location>
</feature>
<dbReference type="Pfam" id="PF04397">
    <property type="entry name" value="LytTR"/>
    <property type="match status" value="1"/>
</dbReference>
<proteinExistence type="predicted"/>
<evidence type="ECO:0000313" key="3">
    <source>
        <dbReference type="EMBL" id="RIJ45568.1"/>
    </source>
</evidence>
<dbReference type="OrthoDB" id="1118393at2"/>
<dbReference type="PANTHER" id="PTHR37299:SF1">
    <property type="entry name" value="STAGE 0 SPORULATION PROTEIN A HOMOLOG"/>
    <property type="match status" value="1"/>
</dbReference>
<dbReference type="GO" id="GO:0003677">
    <property type="term" value="F:DNA binding"/>
    <property type="evidence" value="ECO:0007669"/>
    <property type="project" value="InterPro"/>
</dbReference>